<evidence type="ECO:0000256" key="6">
    <source>
        <dbReference type="ARBA" id="ARBA00022989"/>
    </source>
</evidence>
<dbReference type="KEGG" id="spiu:SPICUR_08185"/>
<sequence>MAGPSANAGSFGGVGRLTEVRQRLTFVVIALVIYRLGAHITIPGIDQGALAEMFEQQSGTILDMFNMFSGGALGRLSIFALGVMPYISASIIMQLMSAVVPYLKQLRNEGEQGRRAITKYTRYGTLGLALFQGIGITVALQNQGVVLNPGPMFVFIGTTTLVTGTMFLMWLGEQITERGIGNGISLIIFAGIVAGLPSALGGTLELTRTGELGIPTVIVLLALAVGVIWFIVFMERGQRRITINYARRQQGRKMYAGQTSHLPLKINMAGVIPAIFASSIILFPATIGQWFGEMEGLAWMQRLGQTLSPGQPLYIAFYAAAIIFFCFFYTALVFNSRDTADNLKRSGAFIPGVRPGEQTSRYIDKVMTRLTLVGAGYITAVCLLPEFLILYLNVPFYFGGTSLLIIVVVVMDFMSQLQAHLVSHQYEPLMKKANLQAHGRGGGSGLAR</sequence>
<evidence type="ECO:0000256" key="5">
    <source>
        <dbReference type="ARBA" id="ARBA00022927"/>
    </source>
</evidence>
<evidence type="ECO:0000256" key="10">
    <source>
        <dbReference type="HAMAP-Rule" id="MF_01465"/>
    </source>
</evidence>
<comment type="subcellular location">
    <subcellularLocation>
        <location evidence="10">Cell membrane</location>
        <topology evidence="10">Multi-pass membrane protein</topology>
    </subcellularLocation>
    <subcellularLocation>
        <location evidence="1 12">Membrane</location>
        <topology evidence="1 12">Multi-pass membrane protein</topology>
    </subcellularLocation>
</comment>
<name>U5T870_9GAMM</name>
<comment type="function">
    <text evidence="10 11">The central subunit of the protein translocation channel SecYEG. Consists of two halves formed by TMs 1-5 and 6-10. These two domains form a lateral gate at the front which open onto the bilayer between TMs 2 and 7, and are clamped together by SecE at the back. The channel is closed by both a pore ring composed of hydrophobic SecY resides and a short helix (helix 2A) on the extracellular side of the membrane which forms a plug. The plug probably moves laterally to allow the channel to open. The ring and the pore may move independently.</text>
</comment>
<evidence type="ECO:0000256" key="7">
    <source>
        <dbReference type="ARBA" id="ARBA00023010"/>
    </source>
</evidence>
<dbReference type="GO" id="GO:0043952">
    <property type="term" value="P:protein transport by the Sec complex"/>
    <property type="evidence" value="ECO:0007669"/>
    <property type="project" value="UniProtKB-UniRule"/>
</dbReference>
<dbReference type="PROSITE" id="PS00756">
    <property type="entry name" value="SECY_2"/>
    <property type="match status" value="1"/>
</dbReference>
<comment type="subunit">
    <text evidence="10">Component of the Sec protein translocase complex. Heterotrimer consisting of SecY, SecE and SecG subunits. The heterotrimers can form oligomers, although 1 heterotrimer is thought to be able to translocate proteins. Interacts with the ribosome. Interacts with SecDF, and other proteins may be involved. Interacts with SecA.</text>
</comment>
<dbReference type="SUPFAM" id="SSF103491">
    <property type="entry name" value="Preprotein translocase SecY subunit"/>
    <property type="match status" value="1"/>
</dbReference>
<dbReference type="RefSeq" id="WP_023367898.1">
    <property type="nucleotide sequence ID" value="NC_022664.1"/>
</dbReference>
<feature type="transmembrane region" description="Helical" evidence="10">
    <location>
        <begin position="396"/>
        <end position="414"/>
    </location>
</feature>
<evidence type="ECO:0000313" key="15">
    <source>
        <dbReference type="Proteomes" id="UP000017640"/>
    </source>
</evidence>
<dbReference type="FunFam" id="1.10.3370.10:FF:000001">
    <property type="entry name" value="Preprotein translocase subunit SecY"/>
    <property type="match status" value="1"/>
</dbReference>
<evidence type="ECO:0000256" key="2">
    <source>
        <dbReference type="ARBA" id="ARBA00005751"/>
    </source>
</evidence>
<keyword evidence="5 10" id="KW-0653">Protein transport</keyword>
<dbReference type="STRING" id="1335757.SPICUR_08185"/>
<dbReference type="PATRIC" id="fig|1335757.3.peg.1602"/>
<dbReference type="Pfam" id="PF00344">
    <property type="entry name" value="SecY"/>
    <property type="match status" value="1"/>
</dbReference>
<dbReference type="AlphaFoldDB" id="U5T870"/>
<protein>
    <recommendedName>
        <fullName evidence="9 10">Protein translocase subunit SecY</fullName>
    </recommendedName>
</protein>
<dbReference type="GO" id="GO:0005886">
    <property type="term" value="C:plasma membrane"/>
    <property type="evidence" value="ECO:0007669"/>
    <property type="project" value="UniProtKB-SubCell"/>
</dbReference>
<dbReference type="HAMAP" id="MF_01465">
    <property type="entry name" value="SecY"/>
    <property type="match status" value="1"/>
</dbReference>
<dbReference type="OrthoDB" id="9809248at2"/>
<feature type="transmembrane region" description="Helical" evidence="10">
    <location>
        <begin position="312"/>
        <end position="334"/>
    </location>
</feature>
<evidence type="ECO:0000256" key="12">
    <source>
        <dbReference type="RuleBase" id="RU003484"/>
    </source>
</evidence>
<accession>U5T870</accession>
<keyword evidence="10" id="KW-1003">Cell membrane</keyword>
<reference evidence="14 15" key="1">
    <citation type="journal article" date="2013" name="BMC Genomics">
        <title>Genomes of "Spiribacter", a streamlined, successful halophilic bacterium.</title>
        <authorList>
            <person name="Lopez-Perez M."/>
            <person name="Ghai R."/>
            <person name="Leon M.J."/>
            <person name="Rodriguez-Olmos A."/>
            <person name="Copa-Patino J.L."/>
            <person name="Soliveri J."/>
            <person name="Sanchez-Porro C."/>
            <person name="Ventosa A."/>
            <person name="Rodriguez-Valera F."/>
        </authorList>
    </citation>
    <scope>NUCLEOTIDE SEQUENCE [LARGE SCALE GENOMIC DNA]</scope>
    <source>
        <strain evidence="14 15">UAH-SP71</strain>
    </source>
</reference>
<dbReference type="Proteomes" id="UP000017640">
    <property type="component" value="Chromosome"/>
</dbReference>
<proteinExistence type="inferred from homology"/>
<evidence type="ECO:0000256" key="1">
    <source>
        <dbReference type="ARBA" id="ARBA00004141"/>
    </source>
</evidence>
<keyword evidence="6 10" id="KW-1133">Transmembrane helix</keyword>
<dbReference type="GO" id="GO:0065002">
    <property type="term" value="P:intracellular protein transmembrane transport"/>
    <property type="evidence" value="ECO:0007669"/>
    <property type="project" value="UniProtKB-UniRule"/>
</dbReference>
<evidence type="ECO:0000256" key="11">
    <source>
        <dbReference type="RuleBase" id="RU000537"/>
    </source>
</evidence>
<dbReference type="InterPro" id="IPR030659">
    <property type="entry name" value="SecY_CS"/>
</dbReference>
<dbReference type="PRINTS" id="PR00303">
    <property type="entry name" value="SECYTRNLCASE"/>
</dbReference>
<feature type="transmembrane region" description="Helical" evidence="10">
    <location>
        <begin position="152"/>
        <end position="171"/>
    </location>
</feature>
<dbReference type="GO" id="GO:0006605">
    <property type="term" value="P:protein targeting"/>
    <property type="evidence" value="ECO:0007669"/>
    <property type="project" value="UniProtKB-UniRule"/>
</dbReference>
<comment type="similarity">
    <text evidence="2 10 13">Belongs to the SecY/SEC61-alpha family.</text>
</comment>
<organism evidence="14 15">
    <name type="scientific">Spiribacter curvatus</name>
    <dbReference type="NCBI Taxonomy" id="1335757"/>
    <lineage>
        <taxon>Bacteria</taxon>
        <taxon>Pseudomonadati</taxon>
        <taxon>Pseudomonadota</taxon>
        <taxon>Gammaproteobacteria</taxon>
        <taxon>Chromatiales</taxon>
        <taxon>Ectothiorhodospiraceae</taxon>
        <taxon>Spiribacter</taxon>
    </lineage>
</organism>
<feature type="transmembrane region" description="Helical" evidence="10">
    <location>
        <begin position="183"/>
        <end position="200"/>
    </location>
</feature>
<evidence type="ECO:0000256" key="13">
    <source>
        <dbReference type="RuleBase" id="RU004349"/>
    </source>
</evidence>
<dbReference type="Gene3D" id="1.10.3370.10">
    <property type="entry name" value="SecY subunit domain"/>
    <property type="match status" value="1"/>
</dbReference>
<keyword evidence="7 10" id="KW-0811">Translocation</keyword>
<dbReference type="InterPro" id="IPR026593">
    <property type="entry name" value="SecY"/>
</dbReference>
<evidence type="ECO:0000256" key="3">
    <source>
        <dbReference type="ARBA" id="ARBA00022448"/>
    </source>
</evidence>
<evidence type="ECO:0000256" key="9">
    <source>
        <dbReference type="ARBA" id="ARBA00039733"/>
    </source>
</evidence>
<dbReference type="PANTHER" id="PTHR10906">
    <property type="entry name" value="SECY/SEC61-ALPHA FAMILY MEMBER"/>
    <property type="match status" value="1"/>
</dbReference>
<dbReference type="PIRSF" id="PIRSF004557">
    <property type="entry name" value="SecY"/>
    <property type="match status" value="1"/>
</dbReference>
<dbReference type="eggNOG" id="COG0201">
    <property type="taxonomic scope" value="Bacteria"/>
</dbReference>
<dbReference type="InterPro" id="IPR002208">
    <property type="entry name" value="SecY/SEC61-alpha"/>
</dbReference>
<dbReference type="HOGENOM" id="CLU_030313_0_2_6"/>
<feature type="transmembrane region" description="Helical" evidence="10">
    <location>
        <begin position="123"/>
        <end position="140"/>
    </location>
</feature>
<dbReference type="InterPro" id="IPR023201">
    <property type="entry name" value="SecY_dom_sf"/>
</dbReference>
<evidence type="ECO:0000313" key="14">
    <source>
        <dbReference type="EMBL" id="AGY92588.1"/>
    </source>
</evidence>
<feature type="transmembrane region" description="Helical" evidence="10">
    <location>
        <begin position="24"/>
        <end position="45"/>
    </location>
</feature>
<keyword evidence="15" id="KW-1185">Reference proteome</keyword>
<evidence type="ECO:0000256" key="8">
    <source>
        <dbReference type="ARBA" id="ARBA00023136"/>
    </source>
</evidence>
<feature type="transmembrane region" description="Helical" evidence="10">
    <location>
        <begin position="370"/>
        <end position="390"/>
    </location>
</feature>
<feature type="transmembrane region" description="Helical" evidence="10">
    <location>
        <begin position="212"/>
        <end position="233"/>
    </location>
</feature>
<keyword evidence="4 10" id="KW-0812">Transmembrane</keyword>
<evidence type="ECO:0000256" key="4">
    <source>
        <dbReference type="ARBA" id="ARBA00022692"/>
    </source>
</evidence>
<dbReference type="NCBIfam" id="TIGR00967">
    <property type="entry name" value="3a0501s007"/>
    <property type="match status" value="1"/>
</dbReference>
<keyword evidence="8 10" id="KW-0472">Membrane</keyword>
<gene>
    <name evidence="10 14" type="primary">secY</name>
    <name evidence="14" type="ORF">SPICUR_08185</name>
</gene>
<feature type="transmembrane region" description="Helical" evidence="10">
    <location>
        <begin position="271"/>
        <end position="292"/>
    </location>
</feature>
<feature type="transmembrane region" description="Helical" evidence="10">
    <location>
        <begin position="76"/>
        <end position="103"/>
    </location>
</feature>
<keyword evidence="3 10" id="KW-0813">Transport</keyword>
<dbReference type="PROSITE" id="PS00755">
    <property type="entry name" value="SECY_1"/>
    <property type="match status" value="1"/>
</dbReference>
<dbReference type="EMBL" id="CP005990">
    <property type="protein sequence ID" value="AGY92588.1"/>
    <property type="molecule type" value="Genomic_DNA"/>
</dbReference>